<dbReference type="InterPro" id="IPR036388">
    <property type="entry name" value="WH-like_DNA-bd_sf"/>
</dbReference>
<evidence type="ECO:0000256" key="7">
    <source>
        <dbReference type="PROSITE-ProRule" id="PRU01091"/>
    </source>
</evidence>
<dbReference type="GO" id="GO:0005829">
    <property type="term" value="C:cytosol"/>
    <property type="evidence" value="ECO:0007669"/>
    <property type="project" value="TreeGrafter"/>
</dbReference>
<dbReference type="GO" id="GO:0006355">
    <property type="term" value="P:regulation of DNA-templated transcription"/>
    <property type="evidence" value="ECO:0007669"/>
    <property type="project" value="InterPro"/>
</dbReference>
<dbReference type="Proteomes" id="UP000176914">
    <property type="component" value="Unassembled WGS sequence"/>
</dbReference>
<keyword evidence="3" id="KW-0805">Transcription regulation</keyword>
<evidence type="ECO:0000256" key="5">
    <source>
        <dbReference type="ARBA" id="ARBA00023163"/>
    </source>
</evidence>
<dbReference type="PROSITE" id="PS50110">
    <property type="entry name" value="RESPONSE_REGULATORY"/>
    <property type="match status" value="1"/>
</dbReference>
<dbReference type="Gene3D" id="3.40.50.2300">
    <property type="match status" value="1"/>
</dbReference>
<comment type="caution">
    <text evidence="6">Lacks conserved residue(s) required for the propagation of feature annotation.</text>
</comment>
<dbReference type="CDD" id="cd00383">
    <property type="entry name" value="trans_reg_C"/>
    <property type="match status" value="1"/>
</dbReference>
<accession>A0A1F6E669</accession>
<dbReference type="Gene3D" id="1.10.10.10">
    <property type="entry name" value="Winged helix-like DNA-binding domain superfamily/Winged helix DNA-binding domain"/>
    <property type="match status" value="1"/>
</dbReference>
<name>A0A1F6E669_9BACT</name>
<dbReference type="InterPro" id="IPR039420">
    <property type="entry name" value="WalR-like"/>
</dbReference>
<protein>
    <submittedName>
        <fullName evidence="10">DNA-binding response regulator</fullName>
    </submittedName>
</protein>
<evidence type="ECO:0000256" key="2">
    <source>
        <dbReference type="ARBA" id="ARBA00023012"/>
    </source>
</evidence>
<dbReference type="SMART" id="SM00448">
    <property type="entry name" value="REC"/>
    <property type="match status" value="1"/>
</dbReference>
<dbReference type="PANTHER" id="PTHR48111:SF22">
    <property type="entry name" value="REGULATOR OF RPOS"/>
    <property type="match status" value="1"/>
</dbReference>
<evidence type="ECO:0000313" key="10">
    <source>
        <dbReference type="EMBL" id="OGG69077.1"/>
    </source>
</evidence>
<dbReference type="GO" id="GO:0032993">
    <property type="term" value="C:protein-DNA complex"/>
    <property type="evidence" value="ECO:0007669"/>
    <property type="project" value="TreeGrafter"/>
</dbReference>
<organism evidence="10 11">
    <name type="scientific">Candidatus Kaiserbacteria bacterium RIFCSPHIGHO2_02_FULL_55_25</name>
    <dbReference type="NCBI Taxonomy" id="1798498"/>
    <lineage>
        <taxon>Bacteria</taxon>
        <taxon>Candidatus Kaiseribacteriota</taxon>
    </lineage>
</organism>
<dbReference type="InterPro" id="IPR001867">
    <property type="entry name" value="OmpR/PhoB-type_DNA-bd"/>
</dbReference>
<dbReference type="FunFam" id="1.10.10.10:FF:000052">
    <property type="entry name" value="Cell cycle response regulator"/>
    <property type="match status" value="1"/>
</dbReference>
<evidence type="ECO:0000259" key="8">
    <source>
        <dbReference type="PROSITE" id="PS50110"/>
    </source>
</evidence>
<gene>
    <name evidence="10" type="ORF">A3C20_00195</name>
</gene>
<feature type="domain" description="OmpR/PhoB-type" evidence="9">
    <location>
        <begin position="124"/>
        <end position="223"/>
    </location>
</feature>
<proteinExistence type="predicted"/>
<dbReference type="GO" id="GO:0000976">
    <property type="term" value="F:transcription cis-regulatory region binding"/>
    <property type="evidence" value="ECO:0007669"/>
    <property type="project" value="TreeGrafter"/>
</dbReference>
<evidence type="ECO:0000256" key="4">
    <source>
        <dbReference type="ARBA" id="ARBA00023125"/>
    </source>
</evidence>
<evidence type="ECO:0000256" key="1">
    <source>
        <dbReference type="ARBA" id="ARBA00022553"/>
    </source>
</evidence>
<keyword evidence="4 7" id="KW-0238">DNA-binding</keyword>
<feature type="domain" description="Response regulatory" evidence="8">
    <location>
        <begin position="2"/>
        <end position="116"/>
    </location>
</feature>
<keyword evidence="5" id="KW-0804">Transcription</keyword>
<keyword evidence="2" id="KW-0902">Two-component regulatory system</keyword>
<reference evidence="10 11" key="1">
    <citation type="journal article" date="2016" name="Nat. Commun.">
        <title>Thousands of microbial genomes shed light on interconnected biogeochemical processes in an aquifer system.</title>
        <authorList>
            <person name="Anantharaman K."/>
            <person name="Brown C.T."/>
            <person name="Hug L.A."/>
            <person name="Sharon I."/>
            <person name="Castelle C.J."/>
            <person name="Probst A.J."/>
            <person name="Thomas B.C."/>
            <person name="Singh A."/>
            <person name="Wilkins M.J."/>
            <person name="Karaoz U."/>
            <person name="Brodie E.L."/>
            <person name="Williams K.H."/>
            <person name="Hubbard S.S."/>
            <person name="Banfield J.F."/>
        </authorList>
    </citation>
    <scope>NUCLEOTIDE SEQUENCE [LARGE SCALE GENOMIC DNA]</scope>
</reference>
<dbReference type="EMBL" id="MFLL01000021">
    <property type="protein sequence ID" value="OGG69077.1"/>
    <property type="molecule type" value="Genomic_DNA"/>
</dbReference>
<dbReference type="GO" id="GO:0000156">
    <property type="term" value="F:phosphorelay response regulator activity"/>
    <property type="evidence" value="ECO:0007669"/>
    <property type="project" value="TreeGrafter"/>
</dbReference>
<dbReference type="PROSITE" id="PS51755">
    <property type="entry name" value="OMPR_PHOB"/>
    <property type="match status" value="1"/>
</dbReference>
<dbReference type="PANTHER" id="PTHR48111">
    <property type="entry name" value="REGULATOR OF RPOS"/>
    <property type="match status" value="1"/>
</dbReference>
<dbReference type="InterPro" id="IPR001789">
    <property type="entry name" value="Sig_transdc_resp-reg_receiver"/>
</dbReference>
<dbReference type="SUPFAM" id="SSF52172">
    <property type="entry name" value="CheY-like"/>
    <property type="match status" value="1"/>
</dbReference>
<dbReference type="SMART" id="SM00862">
    <property type="entry name" value="Trans_reg_C"/>
    <property type="match status" value="1"/>
</dbReference>
<dbReference type="InterPro" id="IPR011006">
    <property type="entry name" value="CheY-like_superfamily"/>
</dbReference>
<keyword evidence="1" id="KW-0597">Phosphoprotein</keyword>
<evidence type="ECO:0000313" key="11">
    <source>
        <dbReference type="Proteomes" id="UP000176914"/>
    </source>
</evidence>
<evidence type="ECO:0000256" key="6">
    <source>
        <dbReference type="PROSITE-ProRule" id="PRU00169"/>
    </source>
</evidence>
<evidence type="ECO:0000259" key="9">
    <source>
        <dbReference type="PROSITE" id="PS51755"/>
    </source>
</evidence>
<evidence type="ECO:0000256" key="3">
    <source>
        <dbReference type="ARBA" id="ARBA00023015"/>
    </source>
</evidence>
<dbReference type="Pfam" id="PF00072">
    <property type="entry name" value="Response_reg"/>
    <property type="match status" value="1"/>
</dbReference>
<comment type="caution">
    <text evidence="10">The sequence shown here is derived from an EMBL/GenBank/DDBJ whole genome shotgun (WGS) entry which is preliminary data.</text>
</comment>
<dbReference type="Gene3D" id="6.10.250.690">
    <property type="match status" value="1"/>
</dbReference>
<sequence>MRVLLVEDDAATAQAIELRLRDVAMNVHTTDLGQEAVDLAKLYTYDIVLLELNLPDISGFEVLTSLRRSRVMTPIMIVSGLAGIEDKVRGLELGADDYLTKPFHMDELIARIGAIVRRSKGGATSLITVGDLTVNLNTKIVLVRGNRVHLTHKEYQMLELLAIRRGTTLTKEMFLNHLYNGMDEPELKIIEVFICKLRKKLAANAGGANFVETIWGRGYVLLEPEADEEAIPA</sequence>
<dbReference type="AlphaFoldDB" id="A0A1F6E669"/>
<dbReference type="Pfam" id="PF00486">
    <property type="entry name" value="Trans_reg_C"/>
    <property type="match status" value="1"/>
</dbReference>
<feature type="DNA-binding region" description="OmpR/PhoB-type" evidence="7">
    <location>
        <begin position="124"/>
        <end position="223"/>
    </location>
</feature>
<dbReference type="NCBIfam" id="NF045991">
    <property type="entry name" value="RespRegCtrARhodob"/>
    <property type="match status" value="1"/>
</dbReference>